<gene>
    <name evidence="2" type="ORF">AAF712_002984</name>
</gene>
<keyword evidence="3" id="KW-1185">Reference proteome</keyword>
<accession>A0ABR3A877</accession>
<dbReference type="InterPro" id="IPR021054">
    <property type="entry name" value="Cell_wall_mannoprotein_1"/>
</dbReference>
<reference evidence="2 3" key="1">
    <citation type="submission" date="2024-05" db="EMBL/GenBank/DDBJ databases">
        <title>A draft genome resource for the thread blight pathogen Marasmius tenuissimus strain MS-2.</title>
        <authorList>
            <person name="Yulfo-Soto G.E."/>
            <person name="Baruah I.K."/>
            <person name="Amoako-Attah I."/>
            <person name="Bukari Y."/>
            <person name="Meinhardt L.W."/>
            <person name="Bailey B.A."/>
            <person name="Cohen S.P."/>
        </authorList>
    </citation>
    <scope>NUCLEOTIDE SEQUENCE [LARGE SCALE GENOMIC DNA]</scope>
    <source>
        <strain evidence="2 3">MS-2</strain>
    </source>
</reference>
<dbReference type="Pfam" id="PF12296">
    <property type="entry name" value="HsbA"/>
    <property type="match status" value="1"/>
</dbReference>
<feature type="chain" id="PRO_5046066973" description="Hydrophobic surface binding protein A-domain-containing protein" evidence="1">
    <location>
        <begin position="22"/>
        <end position="188"/>
    </location>
</feature>
<comment type="caution">
    <text evidence="2">The sequence shown here is derived from an EMBL/GenBank/DDBJ whole genome shotgun (WGS) entry which is preliminary data.</text>
</comment>
<evidence type="ECO:0000313" key="3">
    <source>
        <dbReference type="Proteomes" id="UP001437256"/>
    </source>
</evidence>
<sequence>MVRICTTVVGILVALATASLGKPVGIQTSVADVQQDMQDIRLDSLPKLTSAVQNLGSSPDEVTGSQVQALNSGAVGLLNALNKLDSDIKGVPSVSSDEAARVLGTLKEAHPKIVSPIDELKGKSTAFTGNKTGLKTPIRVQMGKLKTAYVKVANDFLEKSPEGPWKDSGMALRSDAIQHFDECLKAFA</sequence>
<keyword evidence="1" id="KW-0732">Signal</keyword>
<proteinExistence type="predicted"/>
<evidence type="ECO:0000313" key="2">
    <source>
        <dbReference type="EMBL" id="KAL0069715.1"/>
    </source>
</evidence>
<name>A0ABR3A877_9AGAR</name>
<evidence type="ECO:0008006" key="4">
    <source>
        <dbReference type="Google" id="ProtNLM"/>
    </source>
</evidence>
<organism evidence="2 3">
    <name type="scientific">Marasmius tenuissimus</name>
    <dbReference type="NCBI Taxonomy" id="585030"/>
    <lineage>
        <taxon>Eukaryota</taxon>
        <taxon>Fungi</taxon>
        <taxon>Dikarya</taxon>
        <taxon>Basidiomycota</taxon>
        <taxon>Agaricomycotina</taxon>
        <taxon>Agaricomycetes</taxon>
        <taxon>Agaricomycetidae</taxon>
        <taxon>Agaricales</taxon>
        <taxon>Marasmiineae</taxon>
        <taxon>Marasmiaceae</taxon>
        <taxon>Marasmius</taxon>
    </lineage>
</organism>
<dbReference type="Proteomes" id="UP001437256">
    <property type="component" value="Unassembled WGS sequence"/>
</dbReference>
<dbReference type="EMBL" id="JBBXMP010000010">
    <property type="protein sequence ID" value="KAL0069715.1"/>
    <property type="molecule type" value="Genomic_DNA"/>
</dbReference>
<protein>
    <recommendedName>
        <fullName evidence="4">Hydrophobic surface binding protein A-domain-containing protein</fullName>
    </recommendedName>
</protein>
<evidence type="ECO:0000256" key="1">
    <source>
        <dbReference type="SAM" id="SignalP"/>
    </source>
</evidence>
<feature type="signal peptide" evidence="1">
    <location>
        <begin position="1"/>
        <end position="21"/>
    </location>
</feature>